<keyword evidence="5" id="KW-1003">Cell membrane</keyword>
<evidence type="ECO:0000256" key="1">
    <source>
        <dbReference type="ARBA" id="ARBA00004429"/>
    </source>
</evidence>
<keyword evidence="6 10" id="KW-0812">Transmembrane</keyword>
<dbReference type="EMBL" id="CP098807">
    <property type="protein sequence ID" value="USJ21820.1"/>
    <property type="molecule type" value="Genomic_DNA"/>
</dbReference>
<organism evidence="11 12">
    <name type="scientific">Ensifer adhaerens</name>
    <name type="common">Sinorhizobium morelense</name>
    <dbReference type="NCBI Taxonomy" id="106592"/>
    <lineage>
        <taxon>Bacteria</taxon>
        <taxon>Pseudomonadati</taxon>
        <taxon>Pseudomonadota</taxon>
        <taxon>Alphaproteobacteria</taxon>
        <taxon>Hyphomicrobiales</taxon>
        <taxon>Rhizobiaceae</taxon>
        <taxon>Sinorhizobium/Ensifer group</taxon>
        <taxon>Ensifer</taxon>
    </lineage>
</organism>
<dbReference type="GO" id="GO:0015297">
    <property type="term" value="F:antiporter activity"/>
    <property type="evidence" value="ECO:0007669"/>
    <property type="project" value="InterPro"/>
</dbReference>
<dbReference type="GO" id="GO:0046677">
    <property type="term" value="P:response to antibiotic"/>
    <property type="evidence" value="ECO:0007669"/>
    <property type="project" value="UniProtKB-KW"/>
</dbReference>
<feature type="transmembrane region" description="Helical" evidence="10">
    <location>
        <begin position="12"/>
        <end position="33"/>
    </location>
</feature>
<keyword evidence="7 10" id="KW-1133">Transmembrane helix</keyword>
<evidence type="ECO:0000256" key="4">
    <source>
        <dbReference type="ARBA" id="ARBA00022448"/>
    </source>
</evidence>
<dbReference type="Proteomes" id="UP001055460">
    <property type="component" value="Chromosome"/>
</dbReference>
<protein>
    <recommendedName>
        <fullName evidence="3">Multidrug export protein MepA</fullName>
    </recommendedName>
</protein>
<feature type="transmembrane region" description="Helical" evidence="10">
    <location>
        <begin position="205"/>
        <end position="222"/>
    </location>
</feature>
<evidence type="ECO:0000313" key="11">
    <source>
        <dbReference type="EMBL" id="USJ21820.1"/>
    </source>
</evidence>
<feature type="transmembrane region" description="Helical" evidence="10">
    <location>
        <begin position="243"/>
        <end position="268"/>
    </location>
</feature>
<dbReference type="GO" id="GO:0005886">
    <property type="term" value="C:plasma membrane"/>
    <property type="evidence" value="ECO:0007669"/>
    <property type="project" value="UniProtKB-SubCell"/>
</dbReference>
<dbReference type="AlphaFoldDB" id="A0A9Q9D811"/>
<keyword evidence="9" id="KW-0046">Antibiotic resistance</keyword>
<dbReference type="PANTHER" id="PTHR43823">
    <property type="entry name" value="SPORULATION PROTEIN YKVU"/>
    <property type="match status" value="1"/>
</dbReference>
<dbReference type="PANTHER" id="PTHR43823:SF3">
    <property type="entry name" value="MULTIDRUG EXPORT PROTEIN MEPA"/>
    <property type="match status" value="1"/>
</dbReference>
<evidence type="ECO:0000256" key="10">
    <source>
        <dbReference type="SAM" id="Phobius"/>
    </source>
</evidence>
<dbReference type="CDD" id="cd13143">
    <property type="entry name" value="MATE_MepA_like"/>
    <property type="match status" value="1"/>
</dbReference>
<evidence type="ECO:0000256" key="3">
    <source>
        <dbReference type="ARBA" id="ARBA00022106"/>
    </source>
</evidence>
<evidence type="ECO:0000256" key="6">
    <source>
        <dbReference type="ARBA" id="ARBA00022692"/>
    </source>
</evidence>
<feature type="transmembrane region" description="Helical" evidence="10">
    <location>
        <begin position="366"/>
        <end position="384"/>
    </location>
</feature>
<dbReference type="PIRSF" id="PIRSF006603">
    <property type="entry name" value="DinF"/>
    <property type="match status" value="1"/>
</dbReference>
<keyword evidence="4" id="KW-0813">Transport</keyword>
<dbReference type="InterPro" id="IPR051327">
    <property type="entry name" value="MATE_MepA_subfamily"/>
</dbReference>
<sequence>MSKDTSKPNAYLTAPLGAIFLKTALPIIFVMGMNGLLTVADAIMLGIYVGAEAVGAVTTVFPIFILTVALATLVVSGMASLLARHLGAGRFAEARGVFAGAHMLALTIAVALIALFAALGDRLVLTLTNGPGPLASMAERYIAIIIFGAPVQFLLAVQSDALRCEGRAGLMAGLSLLVSLANLALNYVLIALLDMGVAGSATGTVLAQLLALGLIALFRLFGRTELRLSALLRHNPLTGWSRMIALGSPQSLGFIGMALVSVTIMAALQKTAAENYATTVAAYGIITRIMTFALLPLLGLSQAMQAIVGNNVGAGLADRAERMLRLGMLVAFFYCLAVEVLLLGFARPIGATFVDNDAVIADVARIMPVMVAMYVFSGPLIMLGSYFQAIGDARRAAILGLARPYLFTMPLVALYASTFGEPGIWFAMPTADALLLAVALLVLWQASRQRPATAPSG</sequence>
<dbReference type="InterPro" id="IPR002528">
    <property type="entry name" value="MATE_fam"/>
</dbReference>
<name>A0A9Q9D811_ENSAD</name>
<reference evidence="11" key="1">
    <citation type="submission" date="2022-06" db="EMBL/GenBank/DDBJ databases">
        <title>Physiological and biochemical characterization and genomic elucidation of a strain of the genus Ensifer adhaerens M8 that combines arsenic oxidation and chromium reduction.</title>
        <authorList>
            <person name="Li X."/>
            <person name="Yu c."/>
        </authorList>
    </citation>
    <scope>NUCLEOTIDE SEQUENCE</scope>
    <source>
        <strain evidence="11">M8</strain>
    </source>
</reference>
<dbReference type="Pfam" id="PF01554">
    <property type="entry name" value="MatE"/>
    <property type="match status" value="2"/>
</dbReference>
<keyword evidence="8 10" id="KW-0472">Membrane</keyword>
<feature type="transmembrane region" description="Helical" evidence="10">
    <location>
        <begin position="280"/>
        <end position="300"/>
    </location>
</feature>
<evidence type="ECO:0000313" key="12">
    <source>
        <dbReference type="Proteomes" id="UP001055460"/>
    </source>
</evidence>
<dbReference type="InterPro" id="IPR048279">
    <property type="entry name" value="MdtK-like"/>
</dbReference>
<feature type="transmembrane region" description="Helical" evidence="10">
    <location>
        <begin position="326"/>
        <end position="346"/>
    </location>
</feature>
<comment type="subcellular location">
    <subcellularLocation>
        <location evidence="1">Cell inner membrane</location>
        <topology evidence="1">Multi-pass membrane protein</topology>
    </subcellularLocation>
</comment>
<feature type="transmembrane region" description="Helical" evidence="10">
    <location>
        <begin position="96"/>
        <end position="120"/>
    </location>
</feature>
<dbReference type="RefSeq" id="WP_210207567.1">
    <property type="nucleotide sequence ID" value="NZ_CAXURO020000001.1"/>
</dbReference>
<feature type="transmembrane region" description="Helical" evidence="10">
    <location>
        <begin position="140"/>
        <end position="157"/>
    </location>
</feature>
<dbReference type="GO" id="GO:0042910">
    <property type="term" value="F:xenobiotic transmembrane transporter activity"/>
    <property type="evidence" value="ECO:0007669"/>
    <property type="project" value="InterPro"/>
</dbReference>
<dbReference type="NCBIfam" id="TIGR00797">
    <property type="entry name" value="matE"/>
    <property type="match status" value="1"/>
</dbReference>
<gene>
    <name evidence="11" type="ORF">NE863_10855</name>
</gene>
<evidence type="ECO:0000256" key="9">
    <source>
        <dbReference type="ARBA" id="ARBA00023251"/>
    </source>
</evidence>
<feature type="transmembrane region" description="Helical" evidence="10">
    <location>
        <begin position="53"/>
        <end position="75"/>
    </location>
</feature>
<evidence type="ECO:0000256" key="7">
    <source>
        <dbReference type="ARBA" id="ARBA00022989"/>
    </source>
</evidence>
<accession>A0A9Q9D811</accession>
<comment type="similarity">
    <text evidence="2">Belongs to the multi antimicrobial extrusion (MATE) (TC 2.A.66.1) family. MepA subfamily.</text>
</comment>
<evidence type="ECO:0000256" key="5">
    <source>
        <dbReference type="ARBA" id="ARBA00022475"/>
    </source>
</evidence>
<proteinExistence type="inferred from homology"/>
<feature type="transmembrane region" description="Helical" evidence="10">
    <location>
        <begin position="423"/>
        <end position="444"/>
    </location>
</feature>
<dbReference type="InterPro" id="IPR045070">
    <property type="entry name" value="MATE_MepA-like"/>
</dbReference>
<evidence type="ECO:0000256" key="8">
    <source>
        <dbReference type="ARBA" id="ARBA00023136"/>
    </source>
</evidence>
<feature type="transmembrane region" description="Helical" evidence="10">
    <location>
        <begin position="396"/>
        <end position="417"/>
    </location>
</feature>
<evidence type="ECO:0000256" key="2">
    <source>
        <dbReference type="ARBA" id="ARBA00008417"/>
    </source>
</evidence>
<feature type="transmembrane region" description="Helical" evidence="10">
    <location>
        <begin position="169"/>
        <end position="193"/>
    </location>
</feature>